<evidence type="ECO:0000256" key="2">
    <source>
        <dbReference type="ARBA" id="ARBA00022741"/>
    </source>
</evidence>
<evidence type="ECO:0000259" key="9">
    <source>
        <dbReference type="PROSITE" id="PS50067"/>
    </source>
</evidence>
<evidence type="ECO:0000256" key="7">
    <source>
        <dbReference type="PROSITE-ProRule" id="PRU00283"/>
    </source>
</evidence>
<keyword evidence="6" id="KW-0206">Cytoskeleton</keyword>
<keyword evidence="4" id="KW-0175">Coiled coil</keyword>
<dbReference type="InterPro" id="IPR027417">
    <property type="entry name" value="P-loop_NTPase"/>
</dbReference>
<sequence length="558" mass="61687">MRSFYALFAYPSTGNIASKLFAEDKKAFGQWEPALPPLVADVASKLKASDAGWMTRGALDALTGACAAPNWTGAAIVLVTVTPMLTPLKFVNDQCHDEHADWSGQLGQPRRSMWDNVEVALRVRPFDEHESRQEALLIEGNNVEVLTASKKCSFKFAHIFGPESSQEDVYKKFALPLLAHVMSGINACIFAYGQTGSGKTYSIVGNHDNPGLLQRFGKDFFDAASEVKPEERQVAVSFYEIYQEKAYDLLGDGRQALRVRGAEETYLGGLTEAVVRSFNDFENLRQRAWAKRATASTALNRHSSRSHAIVRLVYQRTVIENAGEETRPFGITSHIYFVDLAGSERLVPSGYSRIEKLKSDKRCRPCGFRDSILTRLLKECLVGNARTALLANVSPSTDLVGETLSTLRFATKAASVSLTPRVNLDPFLELVIVNNLRSENEELKERLTEAEALVPTAFIRPEAPSVIELQRDPALTTWTLLTKELVFSPCGFGWLLYEVVVRFELGSDGGGAKVESCGEGVYLNGELLARGNKQVIKNADRVVVRDERYATICLKDSS</sequence>
<accession>A0A183VBR0</accession>
<dbReference type="SUPFAM" id="SSF52540">
    <property type="entry name" value="P-loop containing nucleoside triphosphate hydrolases"/>
    <property type="match status" value="1"/>
</dbReference>
<keyword evidence="5 7" id="KW-0505">Motor protein</keyword>
<dbReference type="Pfam" id="PF00225">
    <property type="entry name" value="Kinesin"/>
    <property type="match status" value="1"/>
</dbReference>
<organism evidence="11 12">
    <name type="scientific">Toxocara canis</name>
    <name type="common">Canine roundworm</name>
    <dbReference type="NCBI Taxonomy" id="6265"/>
    <lineage>
        <taxon>Eukaryota</taxon>
        <taxon>Metazoa</taxon>
        <taxon>Ecdysozoa</taxon>
        <taxon>Nematoda</taxon>
        <taxon>Chromadorea</taxon>
        <taxon>Rhabditida</taxon>
        <taxon>Spirurina</taxon>
        <taxon>Ascaridomorpha</taxon>
        <taxon>Ascaridoidea</taxon>
        <taxon>Toxocaridae</taxon>
        <taxon>Toxocara</taxon>
    </lineage>
</organism>
<keyword evidence="8" id="KW-0493">Microtubule</keyword>
<dbReference type="InterPro" id="IPR001752">
    <property type="entry name" value="Kinesin_motor_dom"/>
</dbReference>
<dbReference type="GO" id="GO:0008017">
    <property type="term" value="F:microtubule binding"/>
    <property type="evidence" value="ECO:0007669"/>
    <property type="project" value="InterPro"/>
</dbReference>
<dbReference type="EMBL" id="UYWY01025216">
    <property type="protein sequence ID" value="VDM49502.1"/>
    <property type="molecule type" value="Genomic_DNA"/>
</dbReference>
<reference evidence="10 11" key="2">
    <citation type="submission" date="2018-11" db="EMBL/GenBank/DDBJ databases">
        <authorList>
            <consortium name="Pathogen Informatics"/>
        </authorList>
    </citation>
    <scope>NUCLEOTIDE SEQUENCE [LARGE SCALE GENOMIC DNA]</scope>
</reference>
<dbReference type="InterPro" id="IPR027640">
    <property type="entry name" value="Kinesin-like_fam"/>
</dbReference>
<dbReference type="PROSITE" id="PS00411">
    <property type="entry name" value="KINESIN_MOTOR_1"/>
    <property type="match status" value="1"/>
</dbReference>
<keyword evidence="2 7" id="KW-0547">Nucleotide-binding</keyword>
<dbReference type="WBParaSite" id="TCNE_0001818401-mRNA-1">
    <property type="protein sequence ID" value="TCNE_0001818401-mRNA-1"/>
    <property type="gene ID" value="TCNE_0001818401"/>
</dbReference>
<evidence type="ECO:0000256" key="1">
    <source>
        <dbReference type="ARBA" id="ARBA00004245"/>
    </source>
</evidence>
<protein>
    <recommendedName>
        <fullName evidence="8">Kinesin-like protein</fullName>
    </recommendedName>
</protein>
<dbReference type="AlphaFoldDB" id="A0A183VBR0"/>
<dbReference type="PROSITE" id="PS50067">
    <property type="entry name" value="KINESIN_MOTOR_2"/>
    <property type="match status" value="1"/>
</dbReference>
<dbReference type="SMART" id="SM00129">
    <property type="entry name" value="KISc"/>
    <property type="match status" value="1"/>
</dbReference>
<feature type="binding site" evidence="7">
    <location>
        <begin position="193"/>
        <end position="200"/>
    </location>
    <ligand>
        <name>ATP</name>
        <dbReference type="ChEBI" id="CHEBI:30616"/>
    </ligand>
</feature>
<feature type="domain" description="Kinesin motor" evidence="9">
    <location>
        <begin position="116"/>
        <end position="416"/>
    </location>
</feature>
<comment type="similarity">
    <text evidence="7 8">Belongs to the TRAFAC class myosin-kinesin ATPase superfamily. Kinesin family.</text>
</comment>
<evidence type="ECO:0000256" key="3">
    <source>
        <dbReference type="ARBA" id="ARBA00022840"/>
    </source>
</evidence>
<proteinExistence type="inferred from homology"/>
<keyword evidence="3 7" id="KW-0067">ATP-binding</keyword>
<evidence type="ECO:0000256" key="4">
    <source>
        <dbReference type="ARBA" id="ARBA00023054"/>
    </source>
</evidence>
<dbReference type="GO" id="GO:0005524">
    <property type="term" value="F:ATP binding"/>
    <property type="evidence" value="ECO:0007669"/>
    <property type="project" value="UniProtKB-UniRule"/>
</dbReference>
<evidence type="ECO:0000313" key="10">
    <source>
        <dbReference type="EMBL" id="VDM49502.1"/>
    </source>
</evidence>
<name>A0A183VBR0_TOXCA</name>
<dbReference type="Gene3D" id="3.40.850.10">
    <property type="entry name" value="Kinesin motor domain"/>
    <property type="match status" value="1"/>
</dbReference>
<dbReference type="PANTHER" id="PTHR47968">
    <property type="entry name" value="CENTROMERE PROTEIN E"/>
    <property type="match status" value="1"/>
</dbReference>
<evidence type="ECO:0000256" key="6">
    <source>
        <dbReference type="ARBA" id="ARBA00023212"/>
    </source>
</evidence>
<comment type="subcellular location">
    <subcellularLocation>
        <location evidence="1">Cytoplasm</location>
        <location evidence="1">Cytoskeleton</location>
    </subcellularLocation>
</comment>
<dbReference type="Proteomes" id="UP000050794">
    <property type="component" value="Unassembled WGS sequence"/>
</dbReference>
<evidence type="ECO:0000256" key="8">
    <source>
        <dbReference type="RuleBase" id="RU000394"/>
    </source>
</evidence>
<evidence type="ECO:0000256" key="5">
    <source>
        <dbReference type="ARBA" id="ARBA00023175"/>
    </source>
</evidence>
<dbReference type="GO" id="GO:0003777">
    <property type="term" value="F:microtubule motor activity"/>
    <property type="evidence" value="ECO:0007669"/>
    <property type="project" value="InterPro"/>
</dbReference>
<reference evidence="12" key="1">
    <citation type="submission" date="2016-06" db="UniProtKB">
        <authorList>
            <consortium name="WormBaseParasite"/>
        </authorList>
    </citation>
    <scope>IDENTIFICATION</scope>
</reference>
<gene>
    <name evidence="10" type="ORF">TCNE_LOCUS18181</name>
</gene>
<dbReference type="InterPro" id="IPR019821">
    <property type="entry name" value="Kinesin_motor_CS"/>
</dbReference>
<evidence type="ECO:0000313" key="12">
    <source>
        <dbReference type="WBParaSite" id="TCNE_0001818401-mRNA-1"/>
    </source>
</evidence>
<dbReference type="InterPro" id="IPR036961">
    <property type="entry name" value="Kinesin_motor_dom_sf"/>
</dbReference>
<dbReference type="PRINTS" id="PR00380">
    <property type="entry name" value="KINESINHEAVY"/>
</dbReference>
<evidence type="ECO:0000313" key="11">
    <source>
        <dbReference type="Proteomes" id="UP000050794"/>
    </source>
</evidence>
<keyword evidence="11" id="KW-1185">Reference proteome</keyword>
<dbReference type="PANTHER" id="PTHR47968:SF75">
    <property type="entry name" value="CENTROMERE-ASSOCIATED PROTEIN E"/>
    <property type="match status" value="1"/>
</dbReference>
<dbReference type="GO" id="GO:0007018">
    <property type="term" value="P:microtubule-based movement"/>
    <property type="evidence" value="ECO:0007669"/>
    <property type="project" value="InterPro"/>
</dbReference>
<keyword evidence="6" id="KW-0963">Cytoplasm</keyword>
<dbReference type="GO" id="GO:0005874">
    <property type="term" value="C:microtubule"/>
    <property type="evidence" value="ECO:0007669"/>
    <property type="project" value="UniProtKB-KW"/>
</dbReference>